<dbReference type="PROSITE" id="PS50943">
    <property type="entry name" value="HTH_CROC1"/>
    <property type="match status" value="1"/>
</dbReference>
<comment type="caution">
    <text evidence="2">The sequence shown here is derived from an EMBL/GenBank/DDBJ whole genome shotgun (WGS) entry which is preliminary data.</text>
</comment>
<sequence>METQEISQEEMAERMGVTPGAVGHWLNGKREPKIEVINRLLGELGLPILA</sequence>
<reference evidence="2 3" key="1">
    <citation type="journal article" date="2013" name="PLoS Pathog.">
        <title>Genomic analysis of the Kiwifruit pathogen Pseudomonas syringae pv. actinidiae provides insight into the origins of an emergent plant disease.</title>
        <authorList>
            <person name="McCann H.C."/>
            <person name="Rikkerink E.H."/>
            <person name="Bertels F."/>
            <person name="Fiers M."/>
            <person name="Lu A."/>
            <person name="Rees-George J."/>
            <person name="Andersen M.T."/>
            <person name="Gleave A.P."/>
            <person name="Haubold B."/>
            <person name="Wohlers M.W."/>
            <person name="Guttman D.S."/>
            <person name="Wang P.W."/>
            <person name="Straub C."/>
            <person name="Vanneste J.L."/>
            <person name="Rainey P.B."/>
            <person name="Templeton M.D."/>
        </authorList>
    </citation>
    <scope>NUCLEOTIDE SEQUENCE [LARGE SCALE GENOMIC DNA]</scope>
    <source>
        <strain evidence="2 3">ICMP 19096</strain>
    </source>
</reference>
<dbReference type="InterPro" id="IPR001387">
    <property type="entry name" value="Cro/C1-type_HTH"/>
</dbReference>
<dbReference type="Pfam" id="PF01381">
    <property type="entry name" value="HTH_3"/>
    <property type="match status" value="1"/>
</dbReference>
<protein>
    <submittedName>
        <fullName evidence="2">Repressor protein c2</fullName>
    </submittedName>
</protein>
<dbReference type="SMART" id="SM00530">
    <property type="entry name" value="HTH_XRE"/>
    <property type="match status" value="1"/>
</dbReference>
<organism evidence="2 3">
    <name type="scientific">Pseudomonas syringae pv. actinidiae ICMP 19096</name>
    <dbReference type="NCBI Taxonomy" id="1194405"/>
    <lineage>
        <taxon>Bacteria</taxon>
        <taxon>Pseudomonadati</taxon>
        <taxon>Pseudomonadota</taxon>
        <taxon>Gammaproteobacteria</taxon>
        <taxon>Pseudomonadales</taxon>
        <taxon>Pseudomonadaceae</taxon>
        <taxon>Pseudomonas</taxon>
        <taxon>Pseudomonas syringae</taxon>
    </lineage>
</organism>
<gene>
    <name evidence="2" type="ORF">A245_40393</name>
</gene>
<dbReference type="Proteomes" id="UP000018849">
    <property type="component" value="Unassembled WGS sequence"/>
</dbReference>
<evidence type="ECO:0000313" key="2">
    <source>
        <dbReference type="EMBL" id="EPN36623.1"/>
    </source>
</evidence>
<proteinExistence type="predicted"/>
<name>A0A656JLR2_PSESF</name>
<dbReference type="SUPFAM" id="SSF47413">
    <property type="entry name" value="lambda repressor-like DNA-binding domains"/>
    <property type="match status" value="1"/>
</dbReference>
<evidence type="ECO:0000259" key="1">
    <source>
        <dbReference type="PROSITE" id="PS50943"/>
    </source>
</evidence>
<dbReference type="EMBL" id="AOKF01003437">
    <property type="protein sequence ID" value="EPN36623.1"/>
    <property type="molecule type" value="Genomic_DNA"/>
</dbReference>
<dbReference type="CDD" id="cd00093">
    <property type="entry name" value="HTH_XRE"/>
    <property type="match status" value="1"/>
</dbReference>
<feature type="non-terminal residue" evidence="2">
    <location>
        <position position="50"/>
    </location>
</feature>
<dbReference type="GO" id="GO:0003677">
    <property type="term" value="F:DNA binding"/>
    <property type="evidence" value="ECO:0007669"/>
    <property type="project" value="InterPro"/>
</dbReference>
<feature type="domain" description="HTH cro/C1-type" evidence="1">
    <location>
        <begin position="6"/>
        <end position="48"/>
    </location>
</feature>
<dbReference type="AlphaFoldDB" id="A0A656JLR2"/>
<dbReference type="Gene3D" id="1.10.260.40">
    <property type="entry name" value="lambda repressor-like DNA-binding domains"/>
    <property type="match status" value="1"/>
</dbReference>
<evidence type="ECO:0000313" key="3">
    <source>
        <dbReference type="Proteomes" id="UP000018849"/>
    </source>
</evidence>
<dbReference type="InterPro" id="IPR010982">
    <property type="entry name" value="Lambda_DNA-bd_dom_sf"/>
</dbReference>
<accession>A0A656JLR2</accession>